<keyword evidence="2" id="KW-1185">Reference proteome</keyword>
<evidence type="ECO:0000313" key="1">
    <source>
        <dbReference type="EMBL" id="KAL3801472.1"/>
    </source>
</evidence>
<name>A0ABD3QMX8_9STRA</name>
<organism evidence="1 2">
    <name type="scientific">Cyclotella cryptica</name>
    <dbReference type="NCBI Taxonomy" id="29204"/>
    <lineage>
        <taxon>Eukaryota</taxon>
        <taxon>Sar</taxon>
        <taxon>Stramenopiles</taxon>
        <taxon>Ochrophyta</taxon>
        <taxon>Bacillariophyta</taxon>
        <taxon>Coscinodiscophyceae</taxon>
        <taxon>Thalassiosirophycidae</taxon>
        <taxon>Stephanodiscales</taxon>
        <taxon>Stephanodiscaceae</taxon>
        <taxon>Cyclotella</taxon>
    </lineage>
</organism>
<dbReference type="Proteomes" id="UP001516023">
    <property type="component" value="Unassembled WGS sequence"/>
</dbReference>
<sequence length="418" mass="47526">MLHQHRSRNAAIWSVSYSPRMRKKTKSPVDDGELDGIKAEHIQINAKEEIMKHYRTPAEILKSPQLPDWVKQYTRWHKKQRQRYLEAIKNNSTADDIRFLISRCLINDHCGGASDRLQDMPYNLMIANQTQRVLLIKWEKPALLEHYLVPPEGGIDWTIFDGMFKDGENWHLKGKEIGQDRIVSTIRRDSAAPIFRKYENEEVGHKILLFTPSAELSDRFTTKMTELELFPSMYSSVHLRVKYPVGGINEHTFSFERYKSKIIGWANNAVNCAAELHPNATIYVTADNNDTVGYLLEDSPFAKHYRDATKNNRTPLIKLVARDYSIENEHVAFSTNTEADGFMGVFEDIMIMGLGKCVSHGLGGFGRLGAALSGAVCAIAHRGKYSTICRDLLASTDTAPAFEASTFKKMKKIENRAN</sequence>
<reference evidence="1 2" key="1">
    <citation type="journal article" date="2020" name="G3 (Bethesda)">
        <title>Improved Reference Genome for Cyclotella cryptica CCMP332, a Model for Cell Wall Morphogenesis, Salinity Adaptation, and Lipid Production in Diatoms (Bacillariophyta).</title>
        <authorList>
            <person name="Roberts W.R."/>
            <person name="Downey K.M."/>
            <person name="Ruck E.C."/>
            <person name="Traller J.C."/>
            <person name="Alverson A.J."/>
        </authorList>
    </citation>
    <scope>NUCLEOTIDE SEQUENCE [LARGE SCALE GENOMIC DNA]</scope>
    <source>
        <strain evidence="1 2">CCMP332</strain>
    </source>
</reference>
<accession>A0ABD3QMX8</accession>
<dbReference type="EMBL" id="JABMIG020000026">
    <property type="protein sequence ID" value="KAL3801472.1"/>
    <property type="molecule type" value="Genomic_DNA"/>
</dbReference>
<comment type="caution">
    <text evidence="1">The sequence shown here is derived from an EMBL/GenBank/DDBJ whole genome shotgun (WGS) entry which is preliminary data.</text>
</comment>
<gene>
    <name evidence="1" type="ORF">HJC23_000910</name>
</gene>
<proteinExistence type="predicted"/>
<dbReference type="AlphaFoldDB" id="A0ABD3QMX8"/>
<protein>
    <submittedName>
        <fullName evidence="1">Uncharacterized protein</fullName>
    </submittedName>
</protein>
<evidence type="ECO:0000313" key="2">
    <source>
        <dbReference type="Proteomes" id="UP001516023"/>
    </source>
</evidence>